<gene>
    <name evidence="4" type="ORF">AB7878_01125</name>
</gene>
<keyword evidence="1" id="KW-0812">Transmembrane</keyword>
<dbReference type="PIRSF" id="PIRSF018266">
    <property type="entry name" value="FecR"/>
    <property type="match status" value="1"/>
</dbReference>
<accession>A0ABV4AKU1</accession>
<dbReference type="InterPro" id="IPR032623">
    <property type="entry name" value="FecR_N"/>
</dbReference>
<dbReference type="Pfam" id="PF16220">
    <property type="entry name" value="DUF4880"/>
    <property type="match status" value="1"/>
</dbReference>
<evidence type="ECO:0000313" key="4">
    <source>
        <dbReference type="EMBL" id="MEY2181007.1"/>
    </source>
</evidence>
<reference evidence="4 5" key="1">
    <citation type="submission" date="2024-07" db="EMBL/GenBank/DDBJ databases">
        <title>Molecular mechanisms and environmental adaptations of flagellar loss and biofilm growth of Rhodanobacter under environmental stress.</title>
        <authorList>
            <person name="Chen M."/>
        </authorList>
    </citation>
    <scope>NUCLEOTIDE SEQUENCE [LARGE SCALE GENOMIC DNA]</scope>
    <source>
        <strain evidence="4 5">RS22</strain>
    </source>
</reference>
<organism evidence="4 5">
    <name type="scientific">Rhodanobacter humi</name>
    <dbReference type="NCBI Taxonomy" id="1888173"/>
    <lineage>
        <taxon>Bacteria</taxon>
        <taxon>Pseudomonadati</taxon>
        <taxon>Pseudomonadota</taxon>
        <taxon>Gammaproteobacteria</taxon>
        <taxon>Lysobacterales</taxon>
        <taxon>Rhodanobacteraceae</taxon>
        <taxon>Rhodanobacter</taxon>
    </lineage>
</organism>
<sequence>MAHTPPHADEQLLLAAADWWTRLRDPHGAEATMDQWLDWTAQDERHLAAFEYVSALGERLGTLDAAARRRLLDEFAPAVAPRGPSWLPLAAAAAVLALALGTGFLLWGRFAGGAGAPVTYASATGQNRDIVLADGSQVTLGGASRLSVRYSRGERRVALEAGEAYFQVVHDARRPFEVAAGDITVRDIGTAFDVRRTGDAVAVAVTRGQVRVAGPGEAATPGRTLDAAAGQRVARDPAARMLSLGTATPEQAIGWRSDRLEFVDEPLAVVIANVNRYSRRPVRMDGDDLGGLSFTGTVRTDEIDGWLRALPQVFPLQVRMGEHAVTLSANGQAPQQR</sequence>
<dbReference type="InterPro" id="IPR012373">
    <property type="entry name" value="Ferrdict_sens_TM"/>
</dbReference>
<keyword evidence="1" id="KW-1133">Transmembrane helix</keyword>
<dbReference type="PANTHER" id="PTHR30273:SF2">
    <property type="entry name" value="PROTEIN FECR"/>
    <property type="match status" value="1"/>
</dbReference>
<proteinExistence type="predicted"/>
<keyword evidence="5" id="KW-1185">Reference proteome</keyword>
<evidence type="ECO:0000313" key="5">
    <source>
        <dbReference type="Proteomes" id="UP001562159"/>
    </source>
</evidence>
<keyword evidence="1" id="KW-0472">Membrane</keyword>
<protein>
    <submittedName>
        <fullName evidence="4">FecR domain-containing protein</fullName>
    </submittedName>
</protein>
<feature type="transmembrane region" description="Helical" evidence="1">
    <location>
        <begin position="86"/>
        <end position="107"/>
    </location>
</feature>
<comment type="caution">
    <text evidence="4">The sequence shown here is derived from an EMBL/GenBank/DDBJ whole genome shotgun (WGS) entry which is preliminary data.</text>
</comment>
<name>A0ABV4AKU1_9GAMM</name>
<dbReference type="Pfam" id="PF04773">
    <property type="entry name" value="FecR"/>
    <property type="match status" value="1"/>
</dbReference>
<dbReference type="Proteomes" id="UP001562159">
    <property type="component" value="Unassembled WGS sequence"/>
</dbReference>
<dbReference type="Gene3D" id="2.60.120.1440">
    <property type="match status" value="1"/>
</dbReference>
<evidence type="ECO:0000259" key="3">
    <source>
        <dbReference type="Pfam" id="PF16220"/>
    </source>
</evidence>
<dbReference type="PANTHER" id="PTHR30273">
    <property type="entry name" value="PERIPLASMIC SIGNAL SENSOR AND SIGMA FACTOR ACTIVATOR FECR-RELATED"/>
    <property type="match status" value="1"/>
</dbReference>
<dbReference type="InterPro" id="IPR006860">
    <property type="entry name" value="FecR"/>
</dbReference>
<dbReference type="EMBL" id="JBGBPY010000001">
    <property type="protein sequence ID" value="MEY2181007.1"/>
    <property type="molecule type" value="Genomic_DNA"/>
</dbReference>
<evidence type="ECO:0000259" key="2">
    <source>
        <dbReference type="Pfam" id="PF04773"/>
    </source>
</evidence>
<feature type="domain" description="FecR N-terminal" evidence="3">
    <location>
        <begin position="15"/>
        <end position="56"/>
    </location>
</feature>
<evidence type="ECO:0000256" key="1">
    <source>
        <dbReference type="SAM" id="Phobius"/>
    </source>
</evidence>
<feature type="domain" description="FecR protein" evidence="2">
    <location>
        <begin position="119"/>
        <end position="211"/>
    </location>
</feature>
<dbReference type="Gene3D" id="3.55.50.30">
    <property type="match status" value="1"/>
</dbReference>